<keyword evidence="2" id="KW-0812">Transmembrane</keyword>
<evidence type="ECO:0000256" key="4">
    <source>
        <dbReference type="ARBA" id="ARBA00023136"/>
    </source>
</evidence>
<dbReference type="Proteomes" id="UP000053259">
    <property type="component" value="Unassembled WGS sequence"/>
</dbReference>
<evidence type="ECO:0000313" key="5">
    <source>
        <dbReference type="EMBL" id="KIW02717.1"/>
    </source>
</evidence>
<dbReference type="PANTHER" id="PTHR35371:SF1">
    <property type="entry name" value="BLR7753 PROTEIN"/>
    <property type="match status" value="1"/>
</dbReference>
<accession>A0A0D1YQ27</accession>
<dbReference type="VEuPathDB" id="FungiDB:PV09_06151"/>
<evidence type="ECO:0000313" key="6">
    <source>
        <dbReference type="Proteomes" id="UP000053259"/>
    </source>
</evidence>
<keyword evidence="4" id="KW-0472">Membrane</keyword>
<dbReference type="AlphaFoldDB" id="A0A0D1YQ27"/>
<sequence>MSPYSDALYRVVYAWALTFAPHVFKVTSLGAGGYKWDNRLGRNNMGRDLKVDDAVLARAKRADAAHQNGHESLLLFAPAVVAAISAGVSGDEVDKFTKLYLLFRAIYVVVYIANSSNNLLATLRTGVWGGSVYCSITLLLRAAKLLAAKNL</sequence>
<protein>
    <recommendedName>
        <fullName evidence="7">MAPEG family protein</fullName>
    </recommendedName>
</protein>
<proteinExistence type="predicted"/>
<dbReference type="Pfam" id="PF01124">
    <property type="entry name" value="MAPEG"/>
    <property type="match status" value="1"/>
</dbReference>
<dbReference type="EMBL" id="KN847548">
    <property type="protein sequence ID" value="KIW02717.1"/>
    <property type="molecule type" value="Genomic_DNA"/>
</dbReference>
<keyword evidence="3" id="KW-1133">Transmembrane helix</keyword>
<reference evidence="5 6" key="1">
    <citation type="submission" date="2015-01" db="EMBL/GenBank/DDBJ databases">
        <title>The Genome Sequence of Ochroconis gallopava CBS43764.</title>
        <authorList>
            <consortium name="The Broad Institute Genomics Platform"/>
            <person name="Cuomo C."/>
            <person name="de Hoog S."/>
            <person name="Gorbushina A."/>
            <person name="Stielow B."/>
            <person name="Teixiera M."/>
            <person name="Abouelleil A."/>
            <person name="Chapman S.B."/>
            <person name="Priest M."/>
            <person name="Young S.K."/>
            <person name="Wortman J."/>
            <person name="Nusbaum C."/>
            <person name="Birren B."/>
        </authorList>
    </citation>
    <scope>NUCLEOTIDE SEQUENCE [LARGE SCALE GENOMIC DNA]</scope>
    <source>
        <strain evidence="5 6">CBS 43764</strain>
    </source>
</reference>
<evidence type="ECO:0000256" key="2">
    <source>
        <dbReference type="ARBA" id="ARBA00022692"/>
    </source>
</evidence>
<evidence type="ECO:0000256" key="3">
    <source>
        <dbReference type="ARBA" id="ARBA00022989"/>
    </source>
</evidence>
<dbReference type="PANTHER" id="PTHR35371">
    <property type="entry name" value="INNER MEMBRANE PROTEIN"/>
    <property type="match status" value="1"/>
</dbReference>
<dbReference type="RefSeq" id="XP_016212586.1">
    <property type="nucleotide sequence ID" value="XM_016359750.1"/>
</dbReference>
<dbReference type="InterPro" id="IPR023352">
    <property type="entry name" value="MAPEG-like_dom_sf"/>
</dbReference>
<evidence type="ECO:0008006" key="7">
    <source>
        <dbReference type="Google" id="ProtNLM"/>
    </source>
</evidence>
<organism evidence="5 6">
    <name type="scientific">Verruconis gallopava</name>
    <dbReference type="NCBI Taxonomy" id="253628"/>
    <lineage>
        <taxon>Eukaryota</taxon>
        <taxon>Fungi</taxon>
        <taxon>Dikarya</taxon>
        <taxon>Ascomycota</taxon>
        <taxon>Pezizomycotina</taxon>
        <taxon>Dothideomycetes</taxon>
        <taxon>Pleosporomycetidae</taxon>
        <taxon>Venturiales</taxon>
        <taxon>Sympoventuriaceae</taxon>
        <taxon>Verruconis</taxon>
    </lineage>
</organism>
<dbReference type="GO" id="GO:0016020">
    <property type="term" value="C:membrane"/>
    <property type="evidence" value="ECO:0007669"/>
    <property type="project" value="UniProtKB-SubCell"/>
</dbReference>
<dbReference type="InterPro" id="IPR001129">
    <property type="entry name" value="Membr-assoc_MAPEG"/>
</dbReference>
<gene>
    <name evidence="5" type="ORF">PV09_06151</name>
</gene>
<dbReference type="OrthoDB" id="69177at2759"/>
<keyword evidence="6" id="KW-1185">Reference proteome</keyword>
<dbReference type="SUPFAM" id="SSF161084">
    <property type="entry name" value="MAPEG domain-like"/>
    <property type="match status" value="1"/>
</dbReference>
<evidence type="ECO:0000256" key="1">
    <source>
        <dbReference type="ARBA" id="ARBA00004370"/>
    </source>
</evidence>
<dbReference type="HOGENOM" id="CLU_110778_0_1_1"/>
<comment type="subcellular location">
    <subcellularLocation>
        <location evidence="1">Membrane</location>
    </subcellularLocation>
</comment>
<dbReference type="Gene3D" id="1.20.120.550">
    <property type="entry name" value="Membrane associated eicosanoid/glutathione metabolism-like domain"/>
    <property type="match status" value="1"/>
</dbReference>
<name>A0A0D1YQ27_9PEZI</name>
<dbReference type="GeneID" id="27314124"/>
<dbReference type="InParanoid" id="A0A0D1YQ27"/>